<proteinExistence type="predicted"/>
<evidence type="ECO:0000259" key="2">
    <source>
        <dbReference type="Pfam" id="PF07727"/>
    </source>
</evidence>
<gene>
    <name evidence="3" type="ORF">FSB_LOCUS22501</name>
</gene>
<sequence>MFNFLPSFSEVHPISDESPIADPTSDESPPVDPISVESLTADPTFDESPLFAPAANPINTTAPEPCHSHRVSTLPSHLRDFHCFSAFTTLHEPHTFREASFDPLWQQVMKEELDALLKTNGTVDHYKARLVAKGFTQEHEIDYEETFAPVARISSARTLIAVFASQHWPLFQMDVKNVFLNGELIGSLHAAPSWFLSSSRLFSQSVSLTSVLPTLRSWYYPSLANVDDMIIIGDDAQGI</sequence>
<accession>A0A2N9G5J3</accession>
<dbReference type="Pfam" id="PF07727">
    <property type="entry name" value="RVT_2"/>
    <property type="match status" value="1"/>
</dbReference>
<feature type="domain" description="Reverse transcriptase Ty1/copia-type" evidence="2">
    <location>
        <begin position="122"/>
        <end position="189"/>
    </location>
</feature>
<protein>
    <recommendedName>
        <fullName evidence="2">Reverse transcriptase Ty1/copia-type domain-containing protein</fullName>
    </recommendedName>
</protein>
<evidence type="ECO:0000313" key="3">
    <source>
        <dbReference type="EMBL" id="SPC94619.1"/>
    </source>
</evidence>
<dbReference type="InterPro" id="IPR013103">
    <property type="entry name" value="RVT_2"/>
</dbReference>
<feature type="region of interest" description="Disordered" evidence="1">
    <location>
        <begin position="13"/>
        <end position="32"/>
    </location>
</feature>
<reference evidence="3" key="1">
    <citation type="submission" date="2018-02" db="EMBL/GenBank/DDBJ databases">
        <authorList>
            <person name="Cohen D.B."/>
            <person name="Kent A.D."/>
        </authorList>
    </citation>
    <scope>NUCLEOTIDE SEQUENCE</scope>
</reference>
<evidence type="ECO:0000256" key="1">
    <source>
        <dbReference type="SAM" id="MobiDB-lite"/>
    </source>
</evidence>
<dbReference type="AlphaFoldDB" id="A0A2N9G5J3"/>
<organism evidence="3">
    <name type="scientific">Fagus sylvatica</name>
    <name type="common">Beechnut</name>
    <dbReference type="NCBI Taxonomy" id="28930"/>
    <lineage>
        <taxon>Eukaryota</taxon>
        <taxon>Viridiplantae</taxon>
        <taxon>Streptophyta</taxon>
        <taxon>Embryophyta</taxon>
        <taxon>Tracheophyta</taxon>
        <taxon>Spermatophyta</taxon>
        <taxon>Magnoliopsida</taxon>
        <taxon>eudicotyledons</taxon>
        <taxon>Gunneridae</taxon>
        <taxon>Pentapetalae</taxon>
        <taxon>rosids</taxon>
        <taxon>fabids</taxon>
        <taxon>Fagales</taxon>
        <taxon>Fagaceae</taxon>
        <taxon>Fagus</taxon>
    </lineage>
</organism>
<dbReference type="EMBL" id="OIVN01001492">
    <property type="protein sequence ID" value="SPC94619.1"/>
    <property type="molecule type" value="Genomic_DNA"/>
</dbReference>
<name>A0A2N9G5J3_FAGSY</name>